<protein>
    <submittedName>
        <fullName evidence="2">Uncharacterized protein</fullName>
    </submittedName>
</protein>
<proteinExistence type="predicted"/>
<accession>A0A4C1UCN6</accession>
<comment type="caution">
    <text evidence="2">The sequence shown here is derived from an EMBL/GenBank/DDBJ whole genome shotgun (WGS) entry which is preliminary data.</text>
</comment>
<feature type="compositionally biased region" description="Basic and acidic residues" evidence="1">
    <location>
        <begin position="16"/>
        <end position="26"/>
    </location>
</feature>
<dbReference type="Proteomes" id="UP000299102">
    <property type="component" value="Unassembled WGS sequence"/>
</dbReference>
<dbReference type="AlphaFoldDB" id="A0A4C1UCN6"/>
<evidence type="ECO:0000256" key="1">
    <source>
        <dbReference type="SAM" id="MobiDB-lite"/>
    </source>
</evidence>
<keyword evidence="3" id="KW-1185">Reference proteome</keyword>
<feature type="region of interest" description="Disordered" evidence="1">
    <location>
        <begin position="1"/>
        <end position="26"/>
    </location>
</feature>
<sequence length="66" mass="7055">MGSVMPAAGWVTGNVEKQKSDNKSRVDVKTATDIIIVPNFGRAPAERRGSSHGGLSLRSALCRLFI</sequence>
<gene>
    <name evidence="2" type="ORF">EVAR_10361_1</name>
</gene>
<evidence type="ECO:0000313" key="3">
    <source>
        <dbReference type="Proteomes" id="UP000299102"/>
    </source>
</evidence>
<name>A0A4C1UCN6_EUMVA</name>
<organism evidence="2 3">
    <name type="scientific">Eumeta variegata</name>
    <name type="common">Bagworm moth</name>
    <name type="synonym">Eumeta japonica</name>
    <dbReference type="NCBI Taxonomy" id="151549"/>
    <lineage>
        <taxon>Eukaryota</taxon>
        <taxon>Metazoa</taxon>
        <taxon>Ecdysozoa</taxon>
        <taxon>Arthropoda</taxon>
        <taxon>Hexapoda</taxon>
        <taxon>Insecta</taxon>
        <taxon>Pterygota</taxon>
        <taxon>Neoptera</taxon>
        <taxon>Endopterygota</taxon>
        <taxon>Lepidoptera</taxon>
        <taxon>Glossata</taxon>
        <taxon>Ditrysia</taxon>
        <taxon>Tineoidea</taxon>
        <taxon>Psychidae</taxon>
        <taxon>Oiketicinae</taxon>
        <taxon>Eumeta</taxon>
    </lineage>
</organism>
<reference evidence="2 3" key="1">
    <citation type="journal article" date="2019" name="Commun. Biol.">
        <title>The bagworm genome reveals a unique fibroin gene that provides high tensile strength.</title>
        <authorList>
            <person name="Kono N."/>
            <person name="Nakamura H."/>
            <person name="Ohtoshi R."/>
            <person name="Tomita M."/>
            <person name="Numata K."/>
            <person name="Arakawa K."/>
        </authorList>
    </citation>
    <scope>NUCLEOTIDE SEQUENCE [LARGE SCALE GENOMIC DNA]</scope>
</reference>
<dbReference type="EMBL" id="BGZK01000158">
    <property type="protein sequence ID" value="GBP24138.1"/>
    <property type="molecule type" value="Genomic_DNA"/>
</dbReference>
<evidence type="ECO:0000313" key="2">
    <source>
        <dbReference type="EMBL" id="GBP24138.1"/>
    </source>
</evidence>